<evidence type="ECO:0000313" key="2">
    <source>
        <dbReference type="Proteomes" id="UP001301012"/>
    </source>
</evidence>
<organism evidence="1 2">
    <name type="scientific">Romboutsia sedimentorum</name>
    <dbReference type="NCBI Taxonomy" id="1368474"/>
    <lineage>
        <taxon>Bacteria</taxon>
        <taxon>Bacillati</taxon>
        <taxon>Bacillota</taxon>
        <taxon>Clostridia</taxon>
        <taxon>Peptostreptococcales</taxon>
        <taxon>Peptostreptococcaceae</taxon>
        <taxon>Romboutsia</taxon>
    </lineage>
</organism>
<proteinExistence type="predicted"/>
<dbReference type="Proteomes" id="UP001301012">
    <property type="component" value="Unassembled WGS sequence"/>
</dbReference>
<protein>
    <submittedName>
        <fullName evidence="1">Uncharacterized protein</fullName>
    </submittedName>
</protein>
<accession>A0ABT7EC53</accession>
<comment type="caution">
    <text evidence="1">The sequence shown here is derived from an EMBL/GenBank/DDBJ whole genome shotgun (WGS) entry which is preliminary data.</text>
</comment>
<evidence type="ECO:0000313" key="1">
    <source>
        <dbReference type="EMBL" id="MDK2564508.1"/>
    </source>
</evidence>
<sequence length="121" mass="14334">MYTFDAVDGLDKFIGSANRDFDKNSSLKNDTTNQFTIIIGTHLRTIPKEKYKDFVKYYNSIKRYMKKISRDRILIDKMDRKVRSDFEKDRYKVKDIIMNVCNAFGSDKVFILKKNLKSVLI</sequence>
<keyword evidence="2" id="KW-1185">Reference proteome</keyword>
<name>A0ABT7EC53_9FIRM</name>
<dbReference type="RefSeq" id="WP_284133430.1">
    <property type="nucleotide sequence ID" value="NZ_JASKYM010000008.1"/>
</dbReference>
<reference evidence="1 2" key="1">
    <citation type="submission" date="2023-05" db="EMBL/GenBank/DDBJ databases">
        <title>Rombocin, a short stable natural nisin variant, displays selective antimicrobial activity against Listeria monocytogenes and employs dual mode of action to kill target bacterial strains.</title>
        <authorList>
            <person name="Wambui J."/>
            <person name="Stephan R."/>
            <person name="Kuipers O.P."/>
        </authorList>
    </citation>
    <scope>NUCLEOTIDE SEQUENCE [LARGE SCALE GENOMIC DNA]</scope>
    <source>
        <strain evidence="1 2">RC002</strain>
    </source>
</reference>
<gene>
    <name evidence="1" type="ORF">QOZ84_13255</name>
</gene>
<dbReference type="EMBL" id="JASKYM010000008">
    <property type="protein sequence ID" value="MDK2564508.1"/>
    <property type="molecule type" value="Genomic_DNA"/>
</dbReference>